<dbReference type="AlphaFoldDB" id="A0A8J4CS81"/>
<feature type="transmembrane region" description="Helical" evidence="2">
    <location>
        <begin position="12"/>
        <end position="35"/>
    </location>
</feature>
<keyword evidence="4" id="KW-1185">Reference proteome</keyword>
<accession>A0A8J4CS81</accession>
<feature type="non-terminal residue" evidence="3">
    <location>
        <position position="167"/>
    </location>
</feature>
<keyword evidence="2" id="KW-1133">Transmembrane helix</keyword>
<evidence type="ECO:0000313" key="4">
    <source>
        <dbReference type="Proteomes" id="UP000747110"/>
    </source>
</evidence>
<feature type="compositionally biased region" description="Low complexity" evidence="1">
    <location>
        <begin position="44"/>
        <end position="56"/>
    </location>
</feature>
<protein>
    <submittedName>
        <fullName evidence="3">Uncharacterized protein</fullName>
    </submittedName>
</protein>
<comment type="caution">
    <text evidence="3">The sequence shown here is derived from an EMBL/GenBank/DDBJ whole genome shotgun (WGS) entry which is preliminary data.</text>
</comment>
<reference evidence="3" key="1">
    <citation type="journal article" date="2021" name="Proc. Natl. Acad. Sci. U.S.A.">
        <title>Three genomes in the algal genus Volvox reveal the fate of a haploid sex-determining region after a transition to homothallism.</title>
        <authorList>
            <person name="Yamamoto K."/>
            <person name="Hamaji T."/>
            <person name="Kawai-Toyooka H."/>
            <person name="Matsuzaki R."/>
            <person name="Takahashi F."/>
            <person name="Nishimura Y."/>
            <person name="Kawachi M."/>
            <person name="Noguchi H."/>
            <person name="Minakuchi Y."/>
            <person name="Umen J.G."/>
            <person name="Toyoda A."/>
            <person name="Nozaki H."/>
        </authorList>
    </citation>
    <scope>NUCLEOTIDE SEQUENCE</scope>
    <source>
        <strain evidence="3">NIES-3786</strain>
    </source>
</reference>
<evidence type="ECO:0000256" key="1">
    <source>
        <dbReference type="SAM" id="MobiDB-lite"/>
    </source>
</evidence>
<dbReference type="EMBL" id="BNCP01000028">
    <property type="protein sequence ID" value="GIL84070.1"/>
    <property type="molecule type" value="Genomic_DNA"/>
</dbReference>
<gene>
    <name evidence="3" type="ORF">Vretifemale_12787</name>
</gene>
<evidence type="ECO:0000256" key="2">
    <source>
        <dbReference type="SAM" id="Phobius"/>
    </source>
</evidence>
<sequence length="167" mass="16383">MLLSRTFSPLHGFGSATVAATAVPVAIAATAALAVTTTERSMPSAAASSGAATPTGLCGSSGSGRSAAAKAALDQLTARFASRDPLDDGAVTQPLTVNDPAGGVNHNHGAGWLGGLWPSGSPPPAKREFQPIAAQRTTSSASSVGVAGVRGPTPAASWTGRCLHGQV</sequence>
<organism evidence="3 4">
    <name type="scientific">Volvox reticuliferus</name>
    <dbReference type="NCBI Taxonomy" id="1737510"/>
    <lineage>
        <taxon>Eukaryota</taxon>
        <taxon>Viridiplantae</taxon>
        <taxon>Chlorophyta</taxon>
        <taxon>core chlorophytes</taxon>
        <taxon>Chlorophyceae</taxon>
        <taxon>CS clade</taxon>
        <taxon>Chlamydomonadales</taxon>
        <taxon>Volvocaceae</taxon>
        <taxon>Volvox</taxon>
    </lineage>
</organism>
<dbReference type="Proteomes" id="UP000747110">
    <property type="component" value="Unassembled WGS sequence"/>
</dbReference>
<name>A0A8J4CS81_9CHLO</name>
<feature type="region of interest" description="Disordered" evidence="1">
    <location>
        <begin position="44"/>
        <end position="64"/>
    </location>
</feature>
<proteinExistence type="predicted"/>
<evidence type="ECO:0000313" key="3">
    <source>
        <dbReference type="EMBL" id="GIL84070.1"/>
    </source>
</evidence>
<feature type="region of interest" description="Disordered" evidence="1">
    <location>
        <begin position="84"/>
        <end position="103"/>
    </location>
</feature>
<keyword evidence="2" id="KW-0472">Membrane</keyword>
<dbReference type="OrthoDB" id="553285at2759"/>
<keyword evidence="2" id="KW-0812">Transmembrane</keyword>